<name>A0A4U5PGX1_STECR</name>
<protein>
    <submittedName>
        <fullName evidence="2">Uncharacterized protein</fullName>
    </submittedName>
</protein>
<evidence type="ECO:0000313" key="2">
    <source>
        <dbReference type="EMBL" id="TKR95541.1"/>
    </source>
</evidence>
<accession>A0A4U5PGX1</accession>
<dbReference type="EMBL" id="AZBU02000002">
    <property type="protein sequence ID" value="TKR95541.1"/>
    <property type="molecule type" value="Genomic_DNA"/>
</dbReference>
<reference evidence="2 3" key="2">
    <citation type="journal article" date="2019" name="G3 (Bethesda)">
        <title>Hybrid Assembly of the Genome of the Entomopathogenic Nematode Steinernema carpocapsae Identifies the X-Chromosome.</title>
        <authorList>
            <person name="Serra L."/>
            <person name="Macchietto M."/>
            <person name="Macias-Munoz A."/>
            <person name="McGill C.J."/>
            <person name="Rodriguez I.M."/>
            <person name="Rodriguez B."/>
            <person name="Murad R."/>
            <person name="Mortazavi A."/>
        </authorList>
    </citation>
    <scope>NUCLEOTIDE SEQUENCE [LARGE SCALE GENOMIC DNA]</scope>
    <source>
        <strain evidence="2 3">ALL</strain>
    </source>
</reference>
<organism evidence="2 3">
    <name type="scientific">Steinernema carpocapsae</name>
    <name type="common">Entomopathogenic nematode</name>
    <dbReference type="NCBI Taxonomy" id="34508"/>
    <lineage>
        <taxon>Eukaryota</taxon>
        <taxon>Metazoa</taxon>
        <taxon>Ecdysozoa</taxon>
        <taxon>Nematoda</taxon>
        <taxon>Chromadorea</taxon>
        <taxon>Rhabditida</taxon>
        <taxon>Tylenchina</taxon>
        <taxon>Panagrolaimomorpha</taxon>
        <taxon>Strongyloidoidea</taxon>
        <taxon>Steinernematidae</taxon>
        <taxon>Steinernema</taxon>
    </lineage>
</organism>
<feature type="region of interest" description="Disordered" evidence="1">
    <location>
        <begin position="1"/>
        <end position="36"/>
    </location>
</feature>
<dbReference type="Proteomes" id="UP000298663">
    <property type="component" value="Unassembled WGS sequence"/>
</dbReference>
<keyword evidence="3" id="KW-1185">Reference proteome</keyword>
<proteinExistence type="predicted"/>
<evidence type="ECO:0000256" key="1">
    <source>
        <dbReference type="SAM" id="MobiDB-lite"/>
    </source>
</evidence>
<feature type="compositionally biased region" description="Basic and acidic residues" evidence="1">
    <location>
        <begin position="1"/>
        <end position="16"/>
    </location>
</feature>
<comment type="caution">
    <text evidence="2">The sequence shown here is derived from an EMBL/GenBank/DDBJ whole genome shotgun (WGS) entry which is preliminary data.</text>
</comment>
<evidence type="ECO:0000313" key="3">
    <source>
        <dbReference type="Proteomes" id="UP000298663"/>
    </source>
</evidence>
<dbReference type="AlphaFoldDB" id="A0A4U5PGX1"/>
<sequence length="86" mass="9784">MRIKQGQKDGVWRRVTDCLPTKEPTDNGEMMASGDASAVGNPAATYFRSLSIDQLKTAPRNWLVARQDKTLGRLSNWKKRKIRPIR</sequence>
<gene>
    <name evidence="2" type="ORF">L596_009695</name>
</gene>
<reference evidence="2 3" key="1">
    <citation type="journal article" date="2015" name="Genome Biol.">
        <title>Comparative genomics of Steinernema reveals deeply conserved gene regulatory networks.</title>
        <authorList>
            <person name="Dillman A.R."/>
            <person name="Macchietto M."/>
            <person name="Porter C.F."/>
            <person name="Rogers A."/>
            <person name="Williams B."/>
            <person name="Antoshechkin I."/>
            <person name="Lee M.M."/>
            <person name="Goodwin Z."/>
            <person name="Lu X."/>
            <person name="Lewis E.E."/>
            <person name="Goodrich-Blair H."/>
            <person name="Stock S.P."/>
            <person name="Adams B.J."/>
            <person name="Sternberg P.W."/>
            <person name="Mortazavi A."/>
        </authorList>
    </citation>
    <scope>NUCLEOTIDE SEQUENCE [LARGE SCALE GENOMIC DNA]</scope>
    <source>
        <strain evidence="2 3">ALL</strain>
    </source>
</reference>